<evidence type="ECO:0008006" key="3">
    <source>
        <dbReference type="Google" id="ProtNLM"/>
    </source>
</evidence>
<dbReference type="OrthoDB" id="5354816at2"/>
<dbReference type="Pfam" id="PF08974">
    <property type="entry name" value="DUF1877"/>
    <property type="match status" value="1"/>
</dbReference>
<dbReference type="EMBL" id="CP017480">
    <property type="protein sequence ID" value="APG05581.1"/>
    <property type="molecule type" value="Genomic_DNA"/>
</dbReference>
<dbReference type="RefSeq" id="WP_052767192.1">
    <property type="nucleotide sequence ID" value="NZ_CP017480.1"/>
</dbReference>
<dbReference type="SUPFAM" id="SSF111069">
    <property type="entry name" value="Hypothetical protein yfbM"/>
    <property type="match status" value="1"/>
</dbReference>
<protein>
    <recommendedName>
        <fullName evidence="3">DUF1877 domain-containing protein</fullName>
    </recommendedName>
</protein>
<gene>
    <name evidence="1" type="ORF">BJI69_17850</name>
</gene>
<organism evidence="1 2">
    <name type="scientific">Luteibacter rhizovicinus DSM 16549</name>
    <dbReference type="NCBI Taxonomy" id="1440763"/>
    <lineage>
        <taxon>Bacteria</taxon>
        <taxon>Pseudomonadati</taxon>
        <taxon>Pseudomonadota</taxon>
        <taxon>Gammaproteobacteria</taxon>
        <taxon>Lysobacterales</taxon>
        <taxon>Rhodanobacteraceae</taxon>
        <taxon>Luteibacter</taxon>
    </lineage>
</organism>
<sequence length="160" mass="17266">MSMIGYFRRLNPATAQLAMTDAASADHLFTGSGAEGELDVDKAWHAIHFVLNGEPWPNPGLLSQVVFGGEPFGDDLGYGPARHLDPMTVKAIAEELRDIDPDAIVAAVDLSRLDDAEIYSGEWAANGDGSRRYIKDNLRALCTFYATAAARDEAVVAWLG</sequence>
<dbReference type="KEGG" id="lrz:BJI69_17850"/>
<dbReference type="Gene3D" id="3.40.1760.10">
    <property type="entry name" value="YfbM-like super family"/>
    <property type="match status" value="1"/>
</dbReference>
<keyword evidence="2" id="KW-1185">Reference proteome</keyword>
<dbReference type="InterPro" id="IPR015068">
    <property type="entry name" value="DUF1877"/>
</dbReference>
<dbReference type="InterPro" id="IPR035944">
    <property type="entry name" value="YfbM-like_sf"/>
</dbReference>
<accession>A0A1L3EX06</accession>
<proteinExistence type="predicted"/>
<evidence type="ECO:0000313" key="2">
    <source>
        <dbReference type="Proteomes" id="UP000182987"/>
    </source>
</evidence>
<reference evidence="2" key="1">
    <citation type="submission" date="2016-09" db="EMBL/GenBank/DDBJ databases">
        <authorList>
            <person name="Lysoe E."/>
        </authorList>
    </citation>
    <scope>NUCLEOTIDE SEQUENCE [LARGE SCALE GENOMIC DNA]</scope>
    <source>
        <strain evidence="2">LJ96T</strain>
    </source>
</reference>
<dbReference type="STRING" id="1440763.BJI69_17850"/>
<evidence type="ECO:0000313" key="1">
    <source>
        <dbReference type="EMBL" id="APG05581.1"/>
    </source>
</evidence>
<dbReference type="AlphaFoldDB" id="A0A1L3EX06"/>
<name>A0A1L3EX06_9GAMM</name>
<dbReference type="Proteomes" id="UP000182987">
    <property type="component" value="Chromosome"/>
</dbReference>